<dbReference type="InterPro" id="IPR001789">
    <property type="entry name" value="Sig_transdc_resp-reg_receiver"/>
</dbReference>
<dbReference type="InterPro" id="IPR018060">
    <property type="entry name" value="HTH_AraC"/>
</dbReference>
<keyword evidence="7" id="KW-0804">Transcription</keyword>
<name>A0ABW0W1V6_9BACL</name>
<protein>
    <submittedName>
        <fullName evidence="11">Response regulator</fullName>
    </submittedName>
</protein>
<dbReference type="CDD" id="cd17536">
    <property type="entry name" value="REC_YesN-like"/>
    <property type="match status" value="1"/>
</dbReference>
<dbReference type="PROSITE" id="PS50110">
    <property type="entry name" value="RESPONSE_REGULATORY"/>
    <property type="match status" value="1"/>
</dbReference>
<proteinExistence type="predicted"/>
<evidence type="ECO:0000256" key="8">
    <source>
        <dbReference type="PROSITE-ProRule" id="PRU00169"/>
    </source>
</evidence>
<evidence type="ECO:0000256" key="1">
    <source>
        <dbReference type="ARBA" id="ARBA00004496"/>
    </source>
</evidence>
<dbReference type="SMART" id="SM00342">
    <property type="entry name" value="HTH_ARAC"/>
    <property type="match status" value="1"/>
</dbReference>
<evidence type="ECO:0000259" key="10">
    <source>
        <dbReference type="PROSITE" id="PS50110"/>
    </source>
</evidence>
<keyword evidence="3 8" id="KW-0597">Phosphoprotein</keyword>
<dbReference type="InterPro" id="IPR011006">
    <property type="entry name" value="CheY-like_superfamily"/>
</dbReference>
<dbReference type="Gene3D" id="1.10.10.60">
    <property type="entry name" value="Homeodomain-like"/>
    <property type="match status" value="2"/>
</dbReference>
<dbReference type="Gene3D" id="3.40.50.2300">
    <property type="match status" value="1"/>
</dbReference>
<evidence type="ECO:0000259" key="9">
    <source>
        <dbReference type="PROSITE" id="PS01124"/>
    </source>
</evidence>
<comment type="subcellular location">
    <subcellularLocation>
        <location evidence="1">Cytoplasm</location>
    </subcellularLocation>
</comment>
<dbReference type="Proteomes" id="UP001596047">
    <property type="component" value="Unassembled WGS sequence"/>
</dbReference>
<evidence type="ECO:0000256" key="5">
    <source>
        <dbReference type="ARBA" id="ARBA00023015"/>
    </source>
</evidence>
<organism evidence="11 12">
    <name type="scientific">Paenibacillus solisilvae</name>
    <dbReference type="NCBI Taxonomy" id="2486751"/>
    <lineage>
        <taxon>Bacteria</taxon>
        <taxon>Bacillati</taxon>
        <taxon>Bacillota</taxon>
        <taxon>Bacilli</taxon>
        <taxon>Bacillales</taxon>
        <taxon>Paenibacillaceae</taxon>
        <taxon>Paenibacillus</taxon>
    </lineage>
</organism>
<dbReference type="PRINTS" id="PR00032">
    <property type="entry name" value="HTHARAC"/>
</dbReference>
<keyword evidence="2" id="KW-0963">Cytoplasm</keyword>
<reference evidence="12" key="1">
    <citation type="journal article" date="2019" name="Int. J. Syst. Evol. Microbiol.">
        <title>The Global Catalogue of Microorganisms (GCM) 10K type strain sequencing project: providing services to taxonomists for standard genome sequencing and annotation.</title>
        <authorList>
            <consortium name="The Broad Institute Genomics Platform"/>
            <consortium name="The Broad Institute Genome Sequencing Center for Infectious Disease"/>
            <person name="Wu L."/>
            <person name="Ma J."/>
        </authorList>
    </citation>
    <scope>NUCLEOTIDE SEQUENCE [LARGE SCALE GENOMIC DNA]</scope>
    <source>
        <strain evidence="12">CGMCC 1.3240</strain>
    </source>
</reference>
<dbReference type="InterPro" id="IPR041522">
    <property type="entry name" value="CdaR_GGDEF"/>
</dbReference>
<dbReference type="SUPFAM" id="SSF46689">
    <property type="entry name" value="Homeodomain-like"/>
    <property type="match status" value="2"/>
</dbReference>
<evidence type="ECO:0000256" key="4">
    <source>
        <dbReference type="ARBA" id="ARBA00023012"/>
    </source>
</evidence>
<evidence type="ECO:0000256" key="6">
    <source>
        <dbReference type="ARBA" id="ARBA00023125"/>
    </source>
</evidence>
<dbReference type="EMBL" id="JBHSOW010000081">
    <property type="protein sequence ID" value="MFC5651860.1"/>
    <property type="molecule type" value="Genomic_DNA"/>
</dbReference>
<evidence type="ECO:0000256" key="3">
    <source>
        <dbReference type="ARBA" id="ARBA00022553"/>
    </source>
</evidence>
<evidence type="ECO:0000256" key="7">
    <source>
        <dbReference type="ARBA" id="ARBA00023163"/>
    </source>
</evidence>
<keyword evidence="5" id="KW-0805">Transcription regulation</keyword>
<feature type="modified residue" description="4-aspartylphosphate" evidence="8">
    <location>
        <position position="55"/>
    </location>
</feature>
<comment type="caution">
    <text evidence="11">The sequence shown here is derived from an EMBL/GenBank/DDBJ whole genome shotgun (WGS) entry which is preliminary data.</text>
</comment>
<accession>A0ABW0W1V6</accession>
<dbReference type="InterPro" id="IPR020449">
    <property type="entry name" value="Tscrpt_reg_AraC-type_HTH"/>
</dbReference>
<dbReference type="Pfam" id="PF12833">
    <property type="entry name" value="HTH_18"/>
    <property type="match status" value="1"/>
</dbReference>
<keyword evidence="6" id="KW-0238">DNA-binding</keyword>
<dbReference type="PROSITE" id="PS01124">
    <property type="entry name" value="HTH_ARAC_FAMILY_2"/>
    <property type="match status" value="1"/>
</dbReference>
<sequence length="506" mass="58370">MYRVFLADDEPFITEGLYDIIDWAGLGLEIVGHADNGQKALNAMKQTPVDILITDISMPVMTGLELISAAREFHVDLKVIVLSGFDEFAYLKEGMRLGIENYLLKPINVEELRATLSNTVEKLSSFKERRMISGFSTQILKDNIMHRWLTGQIGAAEFKERTDLLGINIEHPYLAAAVLRTETGQAEVFELIDRQVKHNEGLTLFRDIDGDLVLLALMDDAERGLEELNQILKGIHERLTNYRPLRISVGSVESLMDHAGVSYYNAKKTQEYFWIYPDQDMMDYSQLPIRQELDRVDFTLDWGAYAKSVISKDKETLHQQIQDDFRLILALPGVMPQDIQNVALEMIVRFKVELESIRHTEEPDLFYEAFQNVRKAETIDELSKTIQEAADMTIDFLISDIKSPVVQQVLNYIHKSYSEEFSLKLLGIQYNIHPVYLGQLFHKETGETFTEYINKYRIEKAKEMLKTTNLKVHEIARNVGYWETGYFYKQFKKYVGISPTDYKGLL</sequence>
<keyword evidence="12" id="KW-1185">Reference proteome</keyword>
<dbReference type="PANTHER" id="PTHR42713:SF3">
    <property type="entry name" value="TRANSCRIPTIONAL REGULATORY PROTEIN HPTR"/>
    <property type="match status" value="1"/>
</dbReference>
<dbReference type="Pfam" id="PF00072">
    <property type="entry name" value="Response_reg"/>
    <property type="match status" value="1"/>
</dbReference>
<dbReference type="SUPFAM" id="SSF52172">
    <property type="entry name" value="CheY-like"/>
    <property type="match status" value="1"/>
</dbReference>
<evidence type="ECO:0000313" key="11">
    <source>
        <dbReference type="EMBL" id="MFC5651860.1"/>
    </source>
</evidence>
<evidence type="ECO:0000313" key="12">
    <source>
        <dbReference type="Proteomes" id="UP001596047"/>
    </source>
</evidence>
<keyword evidence="4" id="KW-0902">Two-component regulatory system</keyword>
<dbReference type="PANTHER" id="PTHR42713">
    <property type="entry name" value="HISTIDINE KINASE-RELATED"/>
    <property type="match status" value="1"/>
</dbReference>
<dbReference type="InterPro" id="IPR009057">
    <property type="entry name" value="Homeodomain-like_sf"/>
</dbReference>
<dbReference type="RefSeq" id="WP_379190495.1">
    <property type="nucleotide sequence ID" value="NZ_JBHSOW010000081.1"/>
</dbReference>
<feature type="domain" description="HTH araC/xylS-type" evidence="9">
    <location>
        <begin position="407"/>
        <end position="505"/>
    </location>
</feature>
<dbReference type="Pfam" id="PF17853">
    <property type="entry name" value="GGDEF_2"/>
    <property type="match status" value="1"/>
</dbReference>
<dbReference type="PROSITE" id="PS00041">
    <property type="entry name" value="HTH_ARAC_FAMILY_1"/>
    <property type="match status" value="1"/>
</dbReference>
<dbReference type="SMART" id="SM00448">
    <property type="entry name" value="REC"/>
    <property type="match status" value="1"/>
</dbReference>
<feature type="domain" description="Response regulatory" evidence="10">
    <location>
        <begin position="3"/>
        <end position="120"/>
    </location>
</feature>
<gene>
    <name evidence="11" type="ORF">ACFPYJ_22610</name>
</gene>
<evidence type="ECO:0000256" key="2">
    <source>
        <dbReference type="ARBA" id="ARBA00022490"/>
    </source>
</evidence>
<dbReference type="InterPro" id="IPR018062">
    <property type="entry name" value="HTH_AraC-typ_CS"/>
</dbReference>
<dbReference type="InterPro" id="IPR051552">
    <property type="entry name" value="HptR"/>
</dbReference>